<dbReference type="OrthoDB" id="1239324at2"/>
<sequence length="233" mass="26817">MMRNYLQLFILIFFSLNINAQNLREEIKLKNADFKIYDTDSSEKDLEVTRYQIIDSKGDKLEHIARVFDKKKDKETFLGIYRKNDSEIHFIEFNQTKETPTLDHYVYTPDAKGKLVLVKKEVGLKDYPADLPPKFKNNKPIHPEFVGGDAELNKWVEKNIAPILKKELATKDLVLTLEIDENGTATLQNLSLLSLNSETEKALIAKIKEMPKWNTTIQGYKVTGLAFIPVSKP</sequence>
<accession>A0A1G7UE45</accession>
<evidence type="ECO:0008006" key="3">
    <source>
        <dbReference type="Google" id="ProtNLM"/>
    </source>
</evidence>
<reference evidence="2" key="1">
    <citation type="submission" date="2016-10" db="EMBL/GenBank/DDBJ databases">
        <authorList>
            <person name="Varghese N."/>
            <person name="Submissions S."/>
        </authorList>
    </citation>
    <scope>NUCLEOTIDE SEQUENCE [LARGE SCALE GENOMIC DNA]</scope>
    <source>
        <strain evidence="2">DSM 19684</strain>
    </source>
</reference>
<gene>
    <name evidence="1" type="ORF">SAMN05421825_3413</name>
</gene>
<dbReference type="Proteomes" id="UP000199203">
    <property type="component" value="Unassembled WGS sequence"/>
</dbReference>
<dbReference type="STRING" id="454006.SAMN05421825_3413"/>
<name>A0A1G7UE45_9FLAO</name>
<organism evidence="1 2">
    <name type="scientific">Epilithonimonas hungarica</name>
    <dbReference type="NCBI Taxonomy" id="454006"/>
    <lineage>
        <taxon>Bacteria</taxon>
        <taxon>Pseudomonadati</taxon>
        <taxon>Bacteroidota</taxon>
        <taxon>Flavobacteriia</taxon>
        <taxon>Flavobacteriales</taxon>
        <taxon>Weeksellaceae</taxon>
        <taxon>Chryseobacterium group</taxon>
        <taxon>Epilithonimonas</taxon>
    </lineage>
</organism>
<evidence type="ECO:0000313" key="2">
    <source>
        <dbReference type="Proteomes" id="UP000199203"/>
    </source>
</evidence>
<protein>
    <recommendedName>
        <fullName evidence="3">TonB C-terminal domain-containing protein</fullName>
    </recommendedName>
</protein>
<dbReference type="EMBL" id="FNBH01000004">
    <property type="protein sequence ID" value="SDG45835.1"/>
    <property type="molecule type" value="Genomic_DNA"/>
</dbReference>
<evidence type="ECO:0000313" key="1">
    <source>
        <dbReference type="EMBL" id="SDG45835.1"/>
    </source>
</evidence>
<dbReference type="RefSeq" id="WP_139166696.1">
    <property type="nucleotide sequence ID" value="NZ_FNBH01000004.1"/>
</dbReference>
<keyword evidence="2" id="KW-1185">Reference proteome</keyword>
<dbReference type="AlphaFoldDB" id="A0A1G7UE45"/>
<proteinExistence type="predicted"/>